<protein>
    <submittedName>
        <fullName evidence="1">Uncharacterized protein</fullName>
    </submittedName>
</protein>
<name>A0ACC0W5F8_9STRA</name>
<comment type="caution">
    <text evidence="1">The sequence shown here is derived from an EMBL/GenBank/DDBJ whole genome shotgun (WGS) entry which is preliminary data.</text>
</comment>
<dbReference type="Proteomes" id="UP001163321">
    <property type="component" value="Chromosome 4"/>
</dbReference>
<sequence>MRSFSQTGCSNLTDKGIKYTANLPRLKKLYCGGCRRVTDGAFDAPFKALKKLDATNCRLTDKAMEHIGRLRSLNSLVIRGCQQISDNATRLLSGLTKMKYFDARHCSRIHSIPTEWTQLQVLLLGYTAFAEADTAVLQQLMELQELELRRCRIMKRLFRGRKKGKNLARVTPFTSMLGFQFISRLHNLERLDLGETPLTDSGLLEICDSVRKLKALNISNTEVSDTGTHGLAKLKELRILHMDTQGVTSNALMNVACLVHLEKLDLFGANITDNGLLHLVQLHHLQELTICGGKISDRGVGIISKLTSLTILNLSQNGYVRPMYDVVRSRHDVVVLYCRNIRTKSLFYLRSLTGLRSLNLSDTGISALSLRHLSPLKELQSLSVYGCSLSQKHIDLLRGTRKDRFWILGTEFKVLVSFLRALFSKPAGAQMLAVYLML</sequence>
<dbReference type="EMBL" id="CM047583">
    <property type="protein sequence ID" value="KAI9913348.1"/>
    <property type="molecule type" value="Genomic_DNA"/>
</dbReference>
<organism evidence="1 2">
    <name type="scientific">Peronosclerospora sorghi</name>
    <dbReference type="NCBI Taxonomy" id="230839"/>
    <lineage>
        <taxon>Eukaryota</taxon>
        <taxon>Sar</taxon>
        <taxon>Stramenopiles</taxon>
        <taxon>Oomycota</taxon>
        <taxon>Peronosporomycetes</taxon>
        <taxon>Peronosporales</taxon>
        <taxon>Peronosporaceae</taxon>
        <taxon>Peronosclerospora</taxon>
    </lineage>
</organism>
<keyword evidence="2" id="KW-1185">Reference proteome</keyword>
<evidence type="ECO:0000313" key="2">
    <source>
        <dbReference type="Proteomes" id="UP001163321"/>
    </source>
</evidence>
<accession>A0ACC0W5F8</accession>
<reference evidence="1 2" key="1">
    <citation type="journal article" date="2022" name="bioRxiv">
        <title>The genome of the oomycete Peronosclerospora sorghi, a cosmopolitan pathogen of maize and sorghum, is inflated with dispersed pseudogenes.</title>
        <authorList>
            <person name="Fletcher K."/>
            <person name="Martin F."/>
            <person name="Isakeit T."/>
            <person name="Cavanaugh K."/>
            <person name="Magill C."/>
            <person name="Michelmore R."/>
        </authorList>
    </citation>
    <scope>NUCLEOTIDE SEQUENCE [LARGE SCALE GENOMIC DNA]</scope>
    <source>
        <strain evidence="1">P6</strain>
    </source>
</reference>
<gene>
    <name evidence="1" type="ORF">PsorP6_006687</name>
</gene>
<proteinExistence type="predicted"/>
<evidence type="ECO:0000313" key="1">
    <source>
        <dbReference type="EMBL" id="KAI9913348.1"/>
    </source>
</evidence>